<feature type="domain" description="Alginate lyase 2" evidence="2">
    <location>
        <begin position="40"/>
        <end position="213"/>
    </location>
</feature>
<reference evidence="3" key="1">
    <citation type="submission" date="2013-07" db="EMBL/GenBank/DDBJ databases">
        <title>The genome of Eucalyptus grandis.</title>
        <authorList>
            <person name="Schmutz J."/>
            <person name="Hayes R."/>
            <person name="Myburg A."/>
            <person name="Tuskan G."/>
            <person name="Grattapaglia D."/>
            <person name="Rokhsar D.S."/>
        </authorList>
    </citation>
    <scope>NUCLEOTIDE SEQUENCE</scope>
    <source>
        <tissue evidence="3">Leaf extractions</tissue>
    </source>
</reference>
<dbReference type="Pfam" id="PF08787">
    <property type="entry name" value="Alginate_lyase2"/>
    <property type="match status" value="1"/>
</dbReference>
<feature type="chain" id="PRO_5001567722" description="Alginate lyase 2 domain-containing protein" evidence="1">
    <location>
        <begin position="23"/>
        <end position="217"/>
    </location>
</feature>
<dbReference type="OrthoDB" id="4221926at2759"/>
<dbReference type="SUPFAM" id="SSF49899">
    <property type="entry name" value="Concanavalin A-like lectins/glucanases"/>
    <property type="match status" value="1"/>
</dbReference>
<proteinExistence type="predicted"/>
<evidence type="ECO:0000259" key="2">
    <source>
        <dbReference type="Pfam" id="PF08787"/>
    </source>
</evidence>
<dbReference type="KEGG" id="egr:104418171"/>
<feature type="signal peptide" evidence="1">
    <location>
        <begin position="1"/>
        <end position="22"/>
    </location>
</feature>
<dbReference type="OMA" id="NVIHEVA"/>
<dbReference type="InterPro" id="IPR014895">
    <property type="entry name" value="Alginate_lyase_2"/>
</dbReference>
<dbReference type="AlphaFoldDB" id="A0A059ALP1"/>
<dbReference type="Gene3D" id="2.60.120.200">
    <property type="match status" value="1"/>
</dbReference>
<dbReference type="Gramene" id="KCW54315">
    <property type="protein sequence ID" value="KCW54315"/>
    <property type="gene ID" value="EUGRSUZ_I00279"/>
</dbReference>
<organism evidence="3">
    <name type="scientific">Eucalyptus grandis</name>
    <name type="common">Flooded gum</name>
    <dbReference type="NCBI Taxonomy" id="71139"/>
    <lineage>
        <taxon>Eukaryota</taxon>
        <taxon>Viridiplantae</taxon>
        <taxon>Streptophyta</taxon>
        <taxon>Embryophyta</taxon>
        <taxon>Tracheophyta</taxon>
        <taxon>Spermatophyta</taxon>
        <taxon>Magnoliopsida</taxon>
        <taxon>eudicotyledons</taxon>
        <taxon>Gunneridae</taxon>
        <taxon>Pentapetalae</taxon>
        <taxon>rosids</taxon>
        <taxon>malvids</taxon>
        <taxon>Myrtales</taxon>
        <taxon>Myrtaceae</taxon>
        <taxon>Myrtoideae</taxon>
        <taxon>Eucalypteae</taxon>
        <taxon>Eucalyptus</taxon>
    </lineage>
</organism>
<dbReference type="STRING" id="71139.A0A059ALP1"/>
<evidence type="ECO:0000256" key="1">
    <source>
        <dbReference type="SAM" id="SignalP"/>
    </source>
</evidence>
<accession>A0A059ALP1</accession>
<dbReference type="InterPro" id="IPR013320">
    <property type="entry name" value="ConA-like_dom_sf"/>
</dbReference>
<protein>
    <recommendedName>
        <fullName evidence="2">Alginate lyase 2 domain-containing protein</fullName>
    </recommendedName>
</protein>
<evidence type="ECO:0000313" key="3">
    <source>
        <dbReference type="EMBL" id="KCW54315.1"/>
    </source>
</evidence>
<sequence length="217" mass="24712">MTVLAILLGLSLGYLVPHQVDAQTQTDPTEGFKSLPLTQSNFAVQRPYDVPVDQRYSFKDGVHKLWVFDTDKPHSTTSQTKPRTEIRIRGYDYSSGVWQFEGQGYVPGGTSGVSVMQVFGAVTHATTFMLRVYNGTLYYYNSQVLVENVYDKWFKLNVIHDADADNVKIYIDDQLRFSAPGRGSGVSHYFKFGVYTQDDSSHRMESRWKDVKVLKKN</sequence>
<dbReference type="eggNOG" id="ENOG502QTBJ">
    <property type="taxonomic scope" value="Eukaryota"/>
</dbReference>
<dbReference type="EMBL" id="KK198761">
    <property type="protein sequence ID" value="KCW54315.1"/>
    <property type="molecule type" value="Genomic_DNA"/>
</dbReference>
<keyword evidence="1" id="KW-0732">Signal</keyword>
<dbReference type="PANTHER" id="PTHR33681">
    <property type="entry name" value="BINDING PROTEIN, PUTATIVE, EXPRESSED-RELATED"/>
    <property type="match status" value="1"/>
</dbReference>
<dbReference type="InParanoid" id="A0A059ALP1"/>
<dbReference type="PANTHER" id="PTHR33681:SF4">
    <property type="entry name" value="OS12G0171100 PROTEIN"/>
    <property type="match status" value="1"/>
</dbReference>
<name>A0A059ALP1_EUCGR</name>
<gene>
    <name evidence="3" type="ORF">EUGRSUZ_I00279</name>
</gene>